<evidence type="ECO:0000256" key="10">
    <source>
        <dbReference type="ARBA" id="ARBA00022833"/>
    </source>
</evidence>
<organism evidence="19 20">
    <name type="scientific">Leptotrombidium deliense</name>
    <dbReference type="NCBI Taxonomy" id="299467"/>
    <lineage>
        <taxon>Eukaryota</taxon>
        <taxon>Metazoa</taxon>
        <taxon>Ecdysozoa</taxon>
        <taxon>Arthropoda</taxon>
        <taxon>Chelicerata</taxon>
        <taxon>Arachnida</taxon>
        <taxon>Acari</taxon>
        <taxon>Acariformes</taxon>
        <taxon>Trombidiformes</taxon>
        <taxon>Prostigmata</taxon>
        <taxon>Anystina</taxon>
        <taxon>Parasitengona</taxon>
        <taxon>Trombiculoidea</taxon>
        <taxon>Trombiculidae</taxon>
        <taxon>Leptotrombidium</taxon>
    </lineage>
</organism>
<dbReference type="STRING" id="299467.A0A443SVZ3"/>
<evidence type="ECO:0000256" key="6">
    <source>
        <dbReference type="ARBA" id="ARBA00022679"/>
    </source>
</evidence>
<evidence type="ECO:0000256" key="8">
    <source>
        <dbReference type="ARBA" id="ARBA00022771"/>
    </source>
</evidence>
<dbReference type="CDD" id="cd15542">
    <property type="entry name" value="PHD_UBR7"/>
    <property type="match status" value="1"/>
</dbReference>
<dbReference type="AlphaFoldDB" id="A0A443SVZ3"/>
<evidence type="ECO:0000256" key="11">
    <source>
        <dbReference type="ARBA" id="ARBA00022843"/>
    </source>
</evidence>
<dbReference type="FunFam" id="3.30.40.10:FF:000183">
    <property type="entry name" value="putative E3 ubiquitin-protein ligase UBR7"/>
    <property type="match status" value="1"/>
</dbReference>
<keyword evidence="7" id="KW-0479">Metal-binding</keyword>
<dbReference type="SMART" id="SM00396">
    <property type="entry name" value="ZnF_UBR1"/>
    <property type="match status" value="1"/>
</dbReference>
<dbReference type="VEuPathDB" id="VectorBase:LDEU000362"/>
<dbReference type="Pfam" id="PF02207">
    <property type="entry name" value="zf-UBR"/>
    <property type="match status" value="1"/>
</dbReference>
<comment type="pathway">
    <text evidence="2">Protein modification; protein ubiquitination.</text>
</comment>
<keyword evidence="20" id="KW-1185">Reference proteome</keyword>
<evidence type="ECO:0000259" key="18">
    <source>
        <dbReference type="PROSITE" id="PS51157"/>
    </source>
</evidence>
<evidence type="ECO:0000256" key="13">
    <source>
        <dbReference type="ARBA" id="ARBA00071060"/>
    </source>
</evidence>
<keyword evidence="6" id="KW-0808">Transferase</keyword>
<dbReference type="InterPro" id="IPR040204">
    <property type="entry name" value="UBR7"/>
</dbReference>
<comment type="catalytic activity">
    <reaction evidence="1">
        <text>S-ubiquitinyl-[E2 ubiquitin-conjugating enzyme]-L-cysteine + [acceptor protein]-L-lysine = [E2 ubiquitin-conjugating enzyme]-L-cysteine + N(6)-ubiquitinyl-[acceptor protein]-L-lysine.</text>
        <dbReference type="EC" id="2.3.2.27"/>
    </reaction>
</comment>
<dbReference type="Proteomes" id="UP000288716">
    <property type="component" value="Unassembled WGS sequence"/>
</dbReference>
<dbReference type="SMART" id="SM00249">
    <property type="entry name" value="PHD"/>
    <property type="match status" value="1"/>
</dbReference>
<dbReference type="InterPro" id="IPR001965">
    <property type="entry name" value="Znf_PHD"/>
</dbReference>
<name>A0A443SVZ3_9ACAR</name>
<evidence type="ECO:0000313" key="19">
    <source>
        <dbReference type="EMBL" id="RWS31679.1"/>
    </source>
</evidence>
<dbReference type="PROSITE" id="PS51157">
    <property type="entry name" value="ZF_UBR"/>
    <property type="match status" value="1"/>
</dbReference>
<dbReference type="PANTHER" id="PTHR13513:SF9">
    <property type="entry name" value="E3 UBIQUITIN-PROTEIN LIGASE UBR7-RELATED"/>
    <property type="match status" value="1"/>
</dbReference>
<dbReference type="InterPro" id="IPR013083">
    <property type="entry name" value="Znf_RING/FYVE/PHD"/>
</dbReference>
<feature type="zinc finger region" description="UBR-type" evidence="16">
    <location>
        <begin position="76"/>
        <end position="147"/>
    </location>
</feature>
<sequence>MEAKNAEESVEQKMDEKLENLDENEERDNIITMVDVLEEEQELEDSAFAVLAGSDDKNCTYNLVCYHFCYIFFESNACVYPKGYMGRQALYACKTCTTKNSQPAGMCLACSLECHEGHDVYELYTKRDFRCDCGNDKFENDCKLTVKKSVINEKNSYNHNFFGRYCTCDRPYPDTDNDEDDQMIQCIVCEDWFHGRHLGTTVPENDEFSELICGDCMNKLPFLWYYTSGKFSVAILFENFCVIVILGQVTEADVKIEKLETPVVAETGSDSGFDSSCDSTQTVCKLLKLRKEKTVDNLSGPNFLLQDWRENLCRCSDCIALYEKHNCQFLCDEKDTVHYYESQGKERSIKISQYERGLNEITKMDRVKSIEAIQECNTMMDHLKDYLKKFAENKKVVREEDIREFFEGLKAKKRPKIEIPHNCR</sequence>
<evidence type="ECO:0000256" key="7">
    <source>
        <dbReference type="ARBA" id="ARBA00022723"/>
    </source>
</evidence>
<evidence type="ECO:0000256" key="9">
    <source>
        <dbReference type="ARBA" id="ARBA00022786"/>
    </source>
</evidence>
<feature type="compositionally biased region" description="Basic and acidic residues" evidence="17">
    <location>
        <begin position="1"/>
        <end position="20"/>
    </location>
</feature>
<feature type="domain" description="UBR-type" evidence="18">
    <location>
        <begin position="76"/>
        <end position="147"/>
    </location>
</feature>
<protein>
    <recommendedName>
        <fullName evidence="13">Putative E3 ubiquitin-protein ligase UBR7</fullName>
        <ecNumber evidence="3">2.3.2.27</ecNumber>
    </recommendedName>
    <alternativeName>
        <fullName evidence="14">N-recognin-7</fullName>
    </alternativeName>
    <alternativeName>
        <fullName evidence="15">RING-type E3 ubiquitin transferase UBR7</fullName>
    </alternativeName>
</protein>
<dbReference type="SUPFAM" id="SSF57903">
    <property type="entry name" value="FYVE/PHD zinc finger"/>
    <property type="match status" value="1"/>
</dbReference>
<dbReference type="OrthoDB" id="10262564at2759"/>
<dbReference type="GO" id="GO:0061630">
    <property type="term" value="F:ubiquitin protein ligase activity"/>
    <property type="evidence" value="ECO:0007669"/>
    <property type="project" value="UniProtKB-EC"/>
</dbReference>
<evidence type="ECO:0000313" key="20">
    <source>
        <dbReference type="Proteomes" id="UP000288716"/>
    </source>
</evidence>
<evidence type="ECO:0000256" key="1">
    <source>
        <dbReference type="ARBA" id="ARBA00000900"/>
    </source>
</evidence>
<keyword evidence="5" id="KW-0597">Phosphoprotein</keyword>
<keyword evidence="10" id="KW-0862">Zinc</keyword>
<proteinExistence type="predicted"/>
<dbReference type="CDD" id="cd19677">
    <property type="entry name" value="UBR-box_UBR7"/>
    <property type="match status" value="1"/>
</dbReference>
<dbReference type="Gene3D" id="3.30.40.10">
    <property type="entry name" value="Zinc/RING finger domain, C3HC4 (zinc finger)"/>
    <property type="match status" value="1"/>
</dbReference>
<keyword evidence="11" id="KW-0832">Ubl conjugation</keyword>
<dbReference type="GO" id="GO:0008270">
    <property type="term" value="F:zinc ion binding"/>
    <property type="evidence" value="ECO:0007669"/>
    <property type="project" value="UniProtKB-KW"/>
</dbReference>
<evidence type="ECO:0000256" key="4">
    <source>
        <dbReference type="ARBA" id="ARBA00022499"/>
    </source>
</evidence>
<dbReference type="PANTHER" id="PTHR13513">
    <property type="entry name" value="E3 UBIQUITIN-PROTEIN LIGASE UBR7"/>
    <property type="match status" value="1"/>
</dbReference>
<dbReference type="InterPro" id="IPR003126">
    <property type="entry name" value="Znf_UBR"/>
</dbReference>
<evidence type="ECO:0000256" key="16">
    <source>
        <dbReference type="PROSITE-ProRule" id="PRU00508"/>
    </source>
</evidence>
<dbReference type="InterPro" id="IPR047506">
    <property type="entry name" value="UBR7-like_UBR-box"/>
</dbReference>
<accession>A0A443SVZ3</accession>
<evidence type="ECO:0000256" key="2">
    <source>
        <dbReference type="ARBA" id="ARBA00004906"/>
    </source>
</evidence>
<feature type="region of interest" description="Disordered" evidence="17">
    <location>
        <begin position="1"/>
        <end position="22"/>
    </location>
</feature>
<evidence type="ECO:0000256" key="5">
    <source>
        <dbReference type="ARBA" id="ARBA00022553"/>
    </source>
</evidence>
<keyword evidence="8" id="KW-0863">Zinc-finger</keyword>
<dbReference type="EMBL" id="NCKV01000089">
    <property type="protein sequence ID" value="RWS31679.1"/>
    <property type="molecule type" value="Genomic_DNA"/>
</dbReference>
<evidence type="ECO:0000256" key="12">
    <source>
        <dbReference type="ARBA" id="ARBA00055627"/>
    </source>
</evidence>
<evidence type="ECO:0000256" key="14">
    <source>
        <dbReference type="ARBA" id="ARBA00078314"/>
    </source>
</evidence>
<evidence type="ECO:0000256" key="17">
    <source>
        <dbReference type="SAM" id="MobiDB-lite"/>
    </source>
</evidence>
<dbReference type="InterPro" id="IPR011011">
    <property type="entry name" value="Znf_FYVE_PHD"/>
</dbReference>
<keyword evidence="4" id="KW-1017">Isopeptide bond</keyword>
<comment type="function">
    <text evidence="12">E3 ubiquitin-protein ligase which is a component of the N-end rule pathway. Recognizes and binds to proteins bearing specific N-terminal residues that are destabilizing according to the N-end rule, leading to their ubiquitination and subsequent degradation.</text>
</comment>
<gene>
    <name evidence="19" type="ORF">B4U80_08695</name>
</gene>
<reference evidence="19 20" key="1">
    <citation type="journal article" date="2018" name="Gigascience">
        <title>Genomes of trombidid mites reveal novel predicted allergens and laterally-transferred genes associated with secondary metabolism.</title>
        <authorList>
            <person name="Dong X."/>
            <person name="Chaisiri K."/>
            <person name="Xia D."/>
            <person name="Armstrong S.D."/>
            <person name="Fang Y."/>
            <person name="Donnelly M.J."/>
            <person name="Kadowaki T."/>
            <person name="McGarry J.W."/>
            <person name="Darby A.C."/>
            <person name="Makepeace B.L."/>
        </authorList>
    </citation>
    <scope>NUCLEOTIDE SEQUENCE [LARGE SCALE GENOMIC DNA]</scope>
    <source>
        <strain evidence="19">UoL-UT</strain>
    </source>
</reference>
<evidence type="ECO:0000256" key="15">
    <source>
        <dbReference type="ARBA" id="ARBA00083573"/>
    </source>
</evidence>
<keyword evidence="9" id="KW-0833">Ubl conjugation pathway</keyword>
<dbReference type="EC" id="2.3.2.27" evidence="3"/>
<comment type="caution">
    <text evidence="19">The sequence shown here is derived from an EMBL/GenBank/DDBJ whole genome shotgun (WGS) entry which is preliminary data.</text>
</comment>
<dbReference type="GO" id="GO:0005737">
    <property type="term" value="C:cytoplasm"/>
    <property type="evidence" value="ECO:0007669"/>
    <property type="project" value="TreeGrafter"/>
</dbReference>
<evidence type="ECO:0000256" key="3">
    <source>
        <dbReference type="ARBA" id="ARBA00012483"/>
    </source>
</evidence>